<organism evidence="2 3">
    <name type="scientific">Winogradskyella ouciana</name>
    <dbReference type="NCBI Taxonomy" id="2608631"/>
    <lineage>
        <taxon>Bacteria</taxon>
        <taxon>Pseudomonadati</taxon>
        <taxon>Bacteroidota</taxon>
        <taxon>Flavobacteriia</taxon>
        <taxon>Flavobacteriales</taxon>
        <taxon>Flavobacteriaceae</taxon>
        <taxon>Winogradskyella</taxon>
    </lineage>
</organism>
<keyword evidence="3" id="KW-1185">Reference proteome</keyword>
<accession>A0A7K1GIB5</accession>
<reference evidence="2 3" key="1">
    <citation type="submission" date="2019-11" db="EMBL/GenBank/DDBJ databases">
        <title>Winogradskyella ouciana sp. nov., isolated from the hadal seawater of the Mariana Trench.</title>
        <authorList>
            <person name="Liu R."/>
        </authorList>
    </citation>
    <scope>NUCLEOTIDE SEQUENCE [LARGE SCALE GENOMIC DNA]</scope>
    <source>
        <strain evidence="2 3">ZXX205</strain>
    </source>
</reference>
<dbReference type="GO" id="GO:0005978">
    <property type="term" value="P:glycogen biosynthetic process"/>
    <property type="evidence" value="ECO:0007669"/>
    <property type="project" value="TreeGrafter"/>
</dbReference>
<comment type="caution">
    <text evidence="2">The sequence shown here is derived from an EMBL/GenBank/DDBJ whole genome shotgun (WGS) entry which is preliminary data.</text>
</comment>
<feature type="non-terminal residue" evidence="2">
    <location>
        <position position="1"/>
    </location>
</feature>
<dbReference type="Proteomes" id="UP000447545">
    <property type="component" value="Unassembled WGS sequence"/>
</dbReference>
<name>A0A7K1GIB5_9FLAO</name>
<proteinExistence type="predicted"/>
<evidence type="ECO:0000313" key="3">
    <source>
        <dbReference type="Proteomes" id="UP000447545"/>
    </source>
</evidence>
<sequence length="92" mass="11017">DAHGLYMFDGEPLYEYKEERDRENWLWGTANFDLGKPEVHSFLISNALYWAEFYHIDGFRVDAVANILYWPNQDERHTNPYAVDFLKKLNQT</sequence>
<gene>
    <name evidence="2" type="ORF">F1003_15690</name>
</gene>
<dbReference type="AlphaFoldDB" id="A0A7K1GIB5"/>
<keyword evidence="1" id="KW-0119">Carbohydrate metabolism</keyword>
<dbReference type="GO" id="GO:0005829">
    <property type="term" value="C:cytosol"/>
    <property type="evidence" value="ECO:0007669"/>
    <property type="project" value="TreeGrafter"/>
</dbReference>
<dbReference type="InterPro" id="IPR017853">
    <property type="entry name" value="GH"/>
</dbReference>
<evidence type="ECO:0000256" key="1">
    <source>
        <dbReference type="ARBA" id="ARBA00023277"/>
    </source>
</evidence>
<dbReference type="SUPFAM" id="SSF51445">
    <property type="entry name" value="(Trans)glycosidases"/>
    <property type="match status" value="1"/>
</dbReference>
<dbReference type="GO" id="GO:0003844">
    <property type="term" value="F:1,4-alpha-glucan branching enzyme activity"/>
    <property type="evidence" value="ECO:0007669"/>
    <property type="project" value="TreeGrafter"/>
</dbReference>
<dbReference type="Gene3D" id="3.20.20.80">
    <property type="entry name" value="Glycosidases"/>
    <property type="match status" value="1"/>
</dbReference>
<dbReference type="PANTHER" id="PTHR43651:SF3">
    <property type="entry name" value="1,4-ALPHA-GLUCAN-BRANCHING ENZYME"/>
    <property type="match status" value="1"/>
</dbReference>
<dbReference type="EMBL" id="WJYA01000078">
    <property type="protein sequence ID" value="MTE28368.1"/>
    <property type="molecule type" value="Genomic_DNA"/>
</dbReference>
<feature type="non-terminal residue" evidence="2">
    <location>
        <position position="92"/>
    </location>
</feature>
<protein>
    <submittedName>
        <fullName evidence="2">1,4-alpha-glucan branching enzyme</fullName>
    </submittedName>
</protein>
<evidence type="ECO:0000313" key="2">
    <source>
        <dbReference type="EMBL" id="MTE28368.1"/>
    </source>
</evidence>
<dbReference type="PANTHER" id="PTHR43651">
    <property type="entry name" value="1,4-ALPHA-GLUCAN-BRANCHING ENZYME"/>
    <property type="match status" value="1"/>
</dbReference>